<dbReference type="SMART" id="SM00320">
    <property type="entry name" value="WD40"/>
    <property type="match status" value="5"/>
</dbReference>
<keyword evidence="5" id="KW-0677">Repeat</keyword>
<dbReference type="PANTHER" id="PTHR22851">
    <property type="entry name" value="U3 SMALL NUCLEOLAR RNA U3 SNORNA ASSOCIATED PROTEIN"/>
    <property type="match status" value="1"/>
</dbReference>
<dbReference type="InterPro" id="IPR019775">
    <property type="entry name" value="WD40_repeat_CS"/>
</dbReference>
<dbReference type="EMBL" id="CASHTH010000888">
    <property type="protein sequence ID" value="CAI8008689.1"/>
    <property type="molecule type" value="Genomic_DNA"/>
</dbReference>
<evidence type="ECO:0000256" key="5">
    <source>
        <dbReference type="ARBA" id="ARBA00022737"/>
    </source>
</evidence>
<dbReference type="InterPro" id="IPR007287">
    <property type="entry name" value="Sof1"/>
</dbReference>
<keyword evidence="4 9" id="KW-0853">WD repeat</keyword>
<keyword evidence="12" id="KW-1185">Reference proteome</keyword>
<dbReference type="Pfam" id="PF00400">
    <property type="entry name" value="WD40"/>
    <property type="match status" value="4"/>
</dbReference>
<dbReference type="InterPro" id="IPR036322">
    <property type="entry name" value="WD40_repeat_dom_sf"/>
</dbReference>
<dbReference type="Proteomes" id="UP001174909">
    <property type="component" value="Unassembled WGS sequence"/>
</dbReference>
<dbReference type="InterPro" id="IPR051733">
    <property type="entry name" value="WD_repeat_DCAF13/WDSOF1"/>
</dbReference>
<keyword evidence="7" id="KW-0687">Ribonucleoprotein</keyword>
<feature type="repeat" description="WD" evidence="9">
    <location>
        <begin position="65"/>
        <end position="107"/>
    </location>
</feature>
<evidence type="ECO:0000259" key="10">
    <source>
        <dbReference type="Pfam" id="PF04158"/>
    </source>
</evidence>
<dbReference type="Gene3D" id="2.130.10.10">
    <property type="entry name" value="YVTN repeat-like/Quinoprotein amine dehydrogenase"/>
    <property type="match status" value="2"/>
</dbReference>
<dbReference type="PROSITE" id="PS00678">
    <property type="entry name" value="WD_REPEATS_1"/>
    <property type="match status" value="1"/>
</dbReference>
<feature type="domain" description="Sof1-like protein" evidence="10">
    <location>
        <begin position="356"/>
        <end position="442"/>
    </location>
</feature>
<comment type="similarity">
    <text evidence="2">Belongs to the WD repeat DCAF13/WDSOF1 family.</text>
</comment>
<feature type="repeat" description="WD" evidence="9">
    <location>
        <begin position="323"/>
        <end position="364"/>
    </location>
</feature>
<proteinExistence type="inferred from homology"/>
<dbReference type="AlphaFoldDB" id="A0AA35RCI8"/>
<evidence type="ECO:0000256" key="3">
    <source>
        <dbReference type="ARBA" id="ARBA00021762"/>
    </source>
</evidence>
<dbReference type="FunFam" id="2.130.10.10:FF:000132">
    <property type="entry name" value="DDB1- and CUL4-associated factor 13"/>
    <property type="match status" value="1"/>
</dbReference>
<gene>
    <name evidence="11" type="ORF">GBAR_LOCUS5936</name>
</gene>
<name>A0AA35RCI8_GEOBA</name>
<feature type="repeat" description="WD" evidence="9">
    <location>
        <begin position="280"/>
        <end position="321"/>
    </location>
</feature>
<evidence type="ECO:0000256" key="6">
    <source>
        <dbReference type="ARBA" id="ARBA00023242"/>
    </source>
</evidence>
<dbReference type="GO" id="GO:0032040">
    <property type="term" value="C:small-subunit processome"/>
    <property type="evidence" value="ECO:0007669"/>
    <property type="project" value="TreeGrafter"/>
</dbReference>
<keyword evidence="6" id="KW-0539">Nucleus</keyword>
<dbReference type="PROSITE" id="PS50082">
    <property type="entry name" value="WD_REPEATS_2"/>
    <property type="match status" value="4"/>
</dbReference>
<evidence type="ECO:0000256" key="8">
    <source>
        <dbReference type="ARBA" id="ARBA00032239"/>
    </source>
</evidence>
<dbReference type="InterPro" id="IPR015943">
    <property type="entry name" value="WD40/YVTN_repeat-like_dom_sf"/>
</dbReference>
<evidence type="ECO:0000256" key="2">
    <source>
        <dbReference type="ARBA" id="ARBA00005649"/>
    </source>
</evidence>
<evidence type="ECO:0000256" key="4">
    <source>
        <dbReference type="ARBA" id="ARBA00022574"/>
    </source>
</evidence>
<dbReference type="GO" id="GO:0000462">
    <property type="term" value="P:maturation of SSU-rRNA from tricistronic rRNA transcript (SSU-rRNA, 5.8S rRNA, LSU-rRNA)"/>
    <property type="evidence" value="ECO:0007669"/>
    <property type="project" value="TreeGrafter"/>
</dbReference>
<feature type="repeat" description="WD" evidence="9">
    <location>
        <begin position="108"/>
        <end position="139"/>
    </location>
</feature>
<evidence type="ECO:0000313" key="12">
    <source>
        <dbReference type="Proteomes" id="UP001174909"/>
    </source>
</evidence>
<reference evidence="11" key="1">
    <citation type="submission" date="2023-03" db="EMBL/GenBank/DDBJ databases">
        <authorList>
            <person name="Steffen K."/>
            <person name="Cardenas P."/>
        </authorList>
    </citation>
    <scope>NUCLEOTIDE SEQUENCE</scope>
</reference>
<protein>
    <recommendedName>
        <fullName evidence="3">DDB1- and CUL4-associated factor 13</fullName>
    </recommendedName>
    <alternativeName>
        <fullName evidence="8">WD repeat and SOF domain-containing protein 1</fullName>
    </alternativeName>
</protein>
<comment type="subcellular location">
    <subcellularLocation>
        <location evidence="1">Nucleus</location>
        <location evidence="1">Nucleolus</location>
    </subcellularLocation>
</comment>
<evidence type="ECO:0000256" key="7">
    <source>
        <dbReference type="ARBA" id="ARBA00023274"/>
    </source>
</evidence>
<dbReference type="InterPro" id="IPR001680">
    <property type="entry name" value="WD40_rpt"/>
</dbReference>
<accession>A0AA35RCI8</accession>
<evidence type="ECO:0000313" key="11">
    <source>
        <dbReference type="EMBL" id="CAI8008689.1"/>
    </source>
</evidence>
<dbReference type="Pfam" id="PF04158">
    <property type="entry name" value="Sof1"/>
    <property type="match status" value="1"/>
</dbReference>
<evidence type="ECO:0000256" key="1">
    <source>
        <dbReference type="ARBA" id="ARBA00004604"/>
    </source>
</evidence>
<dbReference type="SUPFAM" id="SSF50978">
    <property type="entry name" value="WD40 repeat-like"/>
    <property type="match status" value="1"/>
</dbReference>
<dbReference type="PROSITE" id="PS50294">
    <property type="entry name" value="WD_REPEATS_REGION"/>
    <property type="match status" value="2"/>
</dbReference>
<organism evidence="11 12">
    <name type="scientific">Geodia barretti</name>
    <name type="common">Barrett's horny sponge</name>
    <dbReference type="NCBI Taxonomy" id="519541"/>
    <lineage>
        <taxon>Eukaryota</taxon>
        <taxon>Metazoa</taxon>
        <taxon>Porifera</taxon>
        <taxon>Demospongiae</taxon>
        <taxon>Heteroscleromorpha</taxon>
        <taxon>Tetractinellida</taxon>
        <taxon>Astrophorina</taxon>
        <taxon>Geodiidae</taxon>
        <taxon>Geodia</taxon>
    </lineage>
</organism>
<sequence>MSRMKIKVLCRDPRDYTRQRSSDIHKLPRNLDPSLHPLEGPREYVRALNAAKLDRVFAKPFLCNLAGHTDGVYTIRKHPNLLSVVLSGSCDGQVKIWNLANQQCLRSVPAHEGFVRGLSMTREGNSFLTVGEDKVIKQWPFPEEDEGELEPVNTILGKSVFQGVDCHWNEDKFATCGEKVDIWDEARSEPIRSFTWGPDSITSIRFNPIEFNLLATVGSDRAVALYDIRQPVPLRKVVLSMRSNAVAWNPMEPLNFTVANEDSNLYSFDMRRLDKSRIVHKDHVMAVMDVDYSPTGTEFVSGSFDKTLRIFGVEAGHSREIYHTKRMQRVFCVAWSSDASYILSGSDETNIRLWKASASEKIGKVHLREKAALDYASSLREKFKHHPQVRRIARHRHVPKLVFKQAREKRIIMASRRRKARNVALHSKPGTTVQPKEKTKNIVEVA</sequence>
<evidence type="ECO:0000256" key="9">
    <source>
        <dbReference type="PROSITE-ProRule" id="PRU00221"/>
    </source>
</evidence>
<comment type="caution">
    <text evidence="11">The sequence shown here is derived from an EMBL/GenBank/DDBJ whole genome shotgun (WGS) entry which is preliminary data.</text>
</comment>
<dbReference type="PANTHER" id="PTHR22851:SF0">
    <property type="entry name" value="DDB1- AND CUL4-ASSOCIATED FACTOR 13"/>
    <property type="match status" value="1"/>
</dbReference>